<comment type="similarity">
    <text evidence="3">Belongs to the glycosyl hydrolase 5 (cellulase A) family.</text>
</comment>
<dbReference type="Gene3D" id="3.20.20.80">
    <property type="entry name" value="Glycosidases"/>
    <property type="match status" value="1"/>
</dbReference>
<dbReference type="InterPro" id="IPR017853">
    <property type="entry name" value="GH"/>
</dbReference>
<evidence type="ECO:0000256" key="3">
    <source>
        <dbReference type="RuleBase" id="RU361153"/>
    </source>
</evidence>
<comment type="caution">
    <text evidence="6">The sequence shown here is derived from an EMBL/GenBank/DDBJ whole genome shotgun (WGS) entry which is preliminary data.</text>
</comment>
<evidence type="ECO:0000256" key="1">
    <source>
        <dbReference type="ARBA" id="ARBA00022801"/>
    </source>
</evidence>
<dbReference type="GO" id="GO:0016787">
    <property type="term" value="F:hydrolase activity"/>
    <property type="evidence" value="ECO:0007669"/>
    <property type="project" value="UniProtKB-KW"/>
</dbReference>
<reference evidence="6" key="1">
    <citation type="submission" date="2022-01" db="EMBL/GenBank/DDBJ databases">
        <authorList>
            <person name="Jo J.-H."/>
            <person name="Im W.-T."/>
        </authorList>
    </citation>
    <scope>NUCLEOTIDE SEQUENCE</scope>
    <source>
        <strain evidence="6">NA20</strain>
    </source>
</reference>
<feature type="domain" description="Glycoside hydrolase family 5" evidence="5">
    <location>
        <begin position="38"/>
        <end position="309"/>
    </location>
</feature>
<dbReference type="InterPro" id="IPR001547">
    <property type="entry name" value="Glyco_hydro_5"/>
</dbReference>
<dbReference type="Proteomes" id="UP001165367">
    <property type="component" value="Unassembled WGS sequence"/>
</dbReference>
<feature type="signal peptide" evidence="4">
    <location>
        <begin position="1"/>
        <end position="23"/>
    </location>
</feature>
<evidence type="ECO:0000313" key="7">
    <source>
        <dbReference type="Proteomes" id="UP001165367"/>
    </source>
</evidence>
<evidence type="ECO:0000313" key="6">
    <source>
        <dbReference type="EMBL" id="MCG2615472.1"/>
    </source>
</evidence>
<keyword evidence="4" id="KW-0732">Signal</keyword>
<organism evidence="6 7">
    <name type="scientific">Terrimonas ginsenosidimutans</name>
    <dbReference type="NCBI Taxonomy" id="2908004"/>
    <lineage>
        <taxon>Bacteria</taxon>
        <taxon>Pseudomonadati</taxon>
        <taxon>Bacteroidota</taxon>
        <taxon>Chitinophagia</taxon>
        <taxon>Chitinophagales</taxon>
        <taxon>Chitinophagaceae</taxon>
        <taxon>Terrimonas</taxon>
    </lineage>
</organism>
<dbReference type="PANTHER" id="PTHR34142">
    <property type="entry name" value="ENDO-BETA-1,4-GLUCANASE A"/>
    <property type="match status" value="1"/>
</dbReference>
<protein>
    <submittedName>
        <fullName evidence="6">Glycoside hydrolase family 5 protein</fullName>
    </submittedName>
</protein>
<keyword evidence="1 3" id="KW-0378">Hydrolase</keyword>
<accession>A0ABS9KT13</accession>
<dbReference type="EMBL" id="JAKLTR010000008">
    <property type="protein sequence ID" value="MCG2615472.1"/>
    <property type="molecule type" value="Genomic_DNA"/>
</dbReference>
<dbReference type="SUPFAM" id="SSF51445">
    <property type="entry name" value="(Trans)glycosidases"/>
    <property type="match status" value="1"/>
</dbReference>
<dbReference type="PANTHER" id="PTHR34142:SF1">
    <property type="entry name" value="GLYCOSIDE HYDROLASE FAMILY 5 DOMAIN-CONTAINING PROTEIN"/>
    <property type="match status" value="1"/>
</dbReference>
<dbReference type="Pfam" id="PF00150">
    <property type="entry name" value="Cellulase"/>
    <property type="match status" value="1"/>
</dbReference>
<gene>
    <name evidence="6" type="ORF">LZZ85_14325</name>
</gene>
<keyword evidence="7" id="KW-1185">Reference proteome</keyword>
<evidence type="ECO:0000259" key="5">
    <source>
        <dbReference type="Pfam" id="PF00150"/>
    </source>
</evidence>
<keyword evidence="2 3" id="KW-0326">Glycosidase</keyword>
<feature type="chain" id="PRO_5046780218" evidence="4">
    <location>
        <begin position="24"/>
        <end position="347"/>
    </location>
</feature>
<evidence type="ECO:0000256" key="4">
    <source>
        <dbReference type="SAM" id="SignalP"/>
    </source>
</evidence>
<evidence type="ECO:0000256" key="2">
    <source>
        <dbReference type="ARBA" id="ARBA00023295"/>
    </source>
</evidence>
<sequence length="347" mass="38986">MKSLYTIFISLVCFGGAAFGQMAATPGMPFGVNLAGAEFGKASTGVYGKNYVYPSAADLDYFASKGLKLVRLPFKWERMQPSLNGDLNKEELARLINVISEAGKRDMLVIPDLHNYGRRGVDTQYLVIGQDPLKIEHLSNLWGKLAKALHGMKGLYGYGLMNEPHDMLPTVPWAKMAQACIQEIRLQDTATPIYIGGNSWSSAERWVEESDDLKNLYDPSHKLIFEAHVYFDADASGIYRNSYEVEKANPFTGVARVSPFIKWLAKNNLKGFIGEFGIPGDDPRWLVCMDHFLSYLQQNGVHAAYWAAGPIWVNYKLSAQPKENYKTDAPQMKILQRYLYALPNSYE</sequence>
<proteinExistence type="inferred from homology"/>
<name>A0ABS9KT13_9BACT</name>
<dbReference type="RefSeq" id="WP_237873233.1">
    <property type="nucleotide sequence ID" value="NZ_JAKLTR010000008.1"/>
</dbReference>